<accession>A0A2W5KXM8</accession>
<gene>
    <name evidence="1" type="ORF">DI569_14145</name>
</gene>
<proteinExistence type="predicted"/>
<protein>
    <submittedName>
        <fullName evidence="1">FMN-binding negative transcriptional regulator</fullName>
    </submittedName>
</protein>
<evidence type="ECO:0000313" key="1">
    <source>
        <dbReference type="EMBL" id="PZQ20799.1"/>
    </source>
</evidence>
<dbReference type="Pfam" id="PF04299">
    <property type="entry name" value="FMN_bind_2"/>
    <property type="match status" value="1"/>
</dbReference>
<evidence type="ECO:0000313" key="2">
    <source>
        <dbReference type="Proteomes" id="UP000248597"/>
    </source>
</evidence>
<dbReference type="Proteomes" id="UP000248597">
    <property type="component" value="Unassembled WGS sequence"/>
</dbReference>
<dbReference type="InterPro" id="IPR012349">
    <property type="entry name" value="Split_barrel_FMN-bd"/>
</dbReference>
<reference evidence="1 2" key="1">
    <citation type="submission" date="2017-08" db="EMBL/GenBank/DDBJ databases">
        <title>Infants hospitalized years apart are colonized by the same room-sourced microbial strains.</title>
        <authorList>
            <person name="Brooks B."/>
            <person name="Olm M.R."/>
            <person name="Firek B.A."/>
            <person name="Baker R."/>
            <person name="Thomas B.C."/>
            <person name="Morowitz M.J."/>
            <person name="Banfield J.F."/>
        </authorList>
    </citation>
    <scope>NUCLEOTIDE SEQUENCE [LARGE SCALE GENOMIC DNA]</scope>
    <source>
        <strain evidence="1">S2_005_003_R2_47</strain>
    </source>
</reference>
<dbReference type="PANTHER" id="PTHR35802:SF1">
    <property type="entry name" value="PROTEASE SYNTHASE AND SPORULATION PROTEIN PAI 2"/>
    <property type="match status" value="1"/>
</dbReference>
<dbReference type="InterPro" id="IPR007396">
    <property type="entry name" value="TR_PAI2-type"/>
</dbReference>
<sequence length="193" mass="21193">MTAPFEPRRGDADALRLIADHPLAWLVSRAFYASPLPLIAETDASGAILSLLGHCGRRNPLVADLRADPRALILFNGPQGYVSPSLLSQPDWAPTWNYAVLRFTVDVTFVEDETSGAVERLVAAMEGDRWSTERVGPRYPAMLDRIIAFRARIVSADPGFKLGQDESAAGLDEIVARHPDRTLAAWMEDQAKP</sequence>
<dbReference type="PANTHER" id="PTHR35802">
    <property type="entry name" value="PROTEASE SYNTHASE AND SPORULATION PROTEIN PAI 2"/>
    <property type="match status" value="1"/>
</dbReference>
<organism evidence="1 2">
    <name type="scientific">Sphingopyxis macrogoltabida</name>
    <name type="common">Sphingomonas macrogoltabidus</name>
    <dbReference type="NCBI Taxonomy" id="33050"/>
    <lineage>
        <taxon>Bacteria</taxon>
        <taxon>Pseudomonadati</taxon>
        <taxon>Pseudomonadota</taxon>
        <taxon>Alphaproteobacteria</taxon>
        <taxon>Sphingomonadales</taxon>
        <taxon>Sphingomonadaceae</taxon>
        <taxon>Sphingopyxis</taxon>
    </lineage>
</organism>
<dbReference type="SUPFAM" id="SSF50475">
    <property type="entry name" value="FMN-binding split barrel"/>
    <property type="match status" value="1"/>
</dbReference>
<dbReference type="EMBL" id="QFPJ01000045">
    <property type="protein sequence ID" value="PZQ20799.1"/>
    <property type="molecule type" value="Genomic_DNA"/>
</dbReference>
<comment type="caution">
    <text evidence="1">The sequence shown here is derived from an EMBL/GenBank/DDBJ whole genome shotgun (WGS) entry which is preliminary data.</text>
</comment>
<dbReference type="Gene3D" id="2.30.110.10">
    <property type="entry name" value="Electron Transport, Fmn-binding Protein, Chain A"/>
    <property type="match status" value="1"/>
</dbReference>
<name>A0A2W5KXM8_SPHMC</name>
<dbReference type="AlphaFoldDB" id="A0A2W5KXM8"/>